<evidence type="ECO:0000256" key="1">
    <source>
        <dbReference type="SAM" id="MobiDB-lite"/>
    </source>
</evidence>
<dbReference type="PANTHER" id="PTHR35161">
    <property type="entry name" value="OS02G0303100 PROTEIN"/>
    <property type="match status" value="1"/>
</dbReference>
<evidence type="ECO:0000313" key="3">
    <source>
        <dbReference type="Proteomes" id="UP001054889"/>
    </source>
</evidence>
<accession>A0AAV5DZX4</accession>
<proteinExistence type="predicted"/>
<dbReference type="Proteomes" id="UP001054889">
    <property type="component" value="Unassembled WGS sequence"/>
</dbReference>
<gene>
    <name evidence="2" type="primary">gb02685</name>
    <name evidence="2" type="ORF">PR202_gb02685</name>
</gene>
<feature type="compositionally biased region" description="Gly residues" evidence="1">
    <location>
        <begin position="96"/>
        <end position="116"/>
    </location>
</feature>
<feature type="compositionally biased region" description="Polar residues" evidence="1">
    <location>
        <begin position="13"/>
        <end position="22"/>
    </location>
</feature>
<keyword evidence="3" id="KW-1185">Reference proteome</keyword>
<organism evidence="2 3">
    <name type="scientific">Eleusine coracana subsp. coracana</name>
    <dbReference type="NCBI Taxonomy" id="191504"/>
    <lineage>
        <taxon>Eukaryota</taxon>
        <taxon>Viridiplantae</taxon>
        <taxon>Streptophyta</taxon>
        <taxon>Embryophyta</taxon>
        <taxon>Tracheophyta</taxon>
        <taxon>Spermatophyta</taxon>
        <taxon>Magnoliopsida</taxon>
        <taxon>Liliopsida</taxon>
        <taxon>Poales</taxon>
        <taxon>Poaceae</taxon>
        <taxon>PACMAD clade</taxon>
        <taxon>Chloridoideae</taxon>
        <taxon>Cynodonteae</taxon>
        <taxon>Eleusininae</taxon>
        <taxon>Eleusine</taxon>
    </lineage>
</organism>
<dbReference type="AlphaFoldDB" id="A0AAV5DZX4"/>
<feature type="compositionally biased region" description="Gly residues" evidence="1">
    <location>
        <begin position="23"/>
        <end position="32"/>
    </location>
</feature>
<protein>
    <submittedName>
        <fullName evidence="2">Uncharacterized protein</fullName>
    </submittedName>
</protein>
<comment type="caution">
    <text evidence="2">The sequence shown here is derived from an EMBL/GenBank/DDBJ whole genome shotgun (WGS) entry which is preliminary data.</text>
</comment>
<feature type="compositionally biased region" description="Basic and acidic residues" evidence="1">
    <location>
        <begin position="33"/>
        <end position="58"/>
    </location>
</feature>
<sequence length="237" mass="24643">MPALGTKAGAVPSNGTKPATSSAGGGVGGGGRSHGDMGGDGRKEEESLGIRCDGRNETKPAASSAGGGAGGGGLSDGDMGGDRCDGSKGTKPAAGRAGGGGGGGRSDGDMSGGGGESESYTTWYDDFVNLETTRNEDYKKIVKNLSQYNGWKAKVNGQDGNGLLQETLDYLDYKTGKPVIYEDTVEDLLRLLRNSRQHSSRYWHSHFALVVGQHFPNLLSDFQGELFKVGCIELDLE</sequence>
<feature type="compositionally biased region" description="Gly residues" evidence="1">
    <location>
        <begin position="65"/>
        <end position="75"/>
    </location>
</feature>
<reference evidence="2" key="1">
    <citation type="journal article" date="2018" name="DNA Res.">
        <title>Multiple hybrid de novo genome assembly of finger millet, an orphan allotetraploid crop.</title>
        <authorList>
            <person name="Hatakeyama M."/>
            <person name="Aluri S."/>
            <person name="Balachadran M.T."/>
            <person name="Sivarajan S.R."/>
            <person name="Patrignani A."/>
            <person name="Gruter S."/>
            <person name="Poveda L."/>
            <person name="Shimizu-Inatsugi R."/>
            <person name="Baeten J."/>
            <person name="Francoijs K.J."/>
            <person name="Nataraja K.N."/>
            <person name="Reddy Y.A.N."/>
            <person name="Phadnis S."/>
            <person name="Ravikumar R.L."/>
            <person name="Schlapbach R."/>
            <person name="Sreeman S.M."/>
            <person name="Shimizu K.K."/>
        </authorList>
    </citation>
    <scope>NUCLEOTIDE SEQUENCE</scope>
</reference>
<dbReference type="PANTHER" id="PTHR35161:SF15">
    <property type="entry name" value="OS07G0690800 PROTEIN"/>
    <property type="match status" value="1"/>
</dbReference>
<feature type="region of interest" description="Disordered" evidence="1">
    <location>
        <begin position="1"/>
        <end position="117"/>
    </location>
</feature>
<dbReference type="EMBL" id="BQKI01000072">
    <property type="protein sequence ID" value="GJN15747.1"/>
    <property type="molecule type" value="Genomic_DNA"/>
</dbReference>
<reference evidence="2" key="2">
    <citation type="submission" date="2021-12" db="EMBL/GenBank/DDBJ databases">
        <title>Resequencing data analysis of finger millet.</title>
        <authorList>
            <person name="Hatakeyama M."/>
            <person name="Aluri S."/>
            <person name="Balachadran M.T."/>
            <person name="Sivarajan S.R."/>
            <person name="Poveda L."/>
            <person name="Shimizu-Inatsugi R."/>
            <person name="Schlapbach R."/>
            <person name="Sreeman S.M."/>
            <person name="Shimizu K.K."/>
        </authorList>
    </citation>
    <scope>NUCLEOTIDE SEQUENCE</scope>
</reference>
<evidence type="ECO:0000313" key="2">
    <source>
        <dbReference type="EMBL" id="GJN15747.1"/>
    </source>
</evidence>
<name>A0AAV5DZX4_ELECO</name>